<keyword evidence="8 12" id="KW-0630">Potassium</keyword>
<dbReference type="RefSeq" id="WP_093284404.1">
    <property type="nucleotide sequence ID" value="NZ_FOFS01000005.1"/>
</dbReference>
<gene>
    <name evidence="15" type="ORF">SAMN04488038_105238</name>
</gene>
<feature type="transmembrane region" description="Helical" evidence="14">
    <location>
        <begin position="51"/>
        <end position="71"/>
    </location>
</feature>
<feature type="binding site" evidence="13">
    <location>
        <position position="236"/>
    </location>
    <ligand>
        <name>K(+)</name>
        <dbReference type="ChEBI" id="CHEBI:29103"/>
    </ligand>
</feature>
<feature type="binding site" evidence="13">
    <location>
        <position position="450"/>
    </location>
    <ligand>
        <name>K(+)</name>
        <dbReference type="ChEBI" id="CHEBI:29103"/>
    </ligand>
</feature>
<keyword evidence="9 14" id="KW-1133">Transmembrane helix</keyword>
<feature type="transmembrane region" description="Helical" evidence="14">
    <location>
        <begin position="347"/>
        <end position="369"/>
    </location>
</feature>
<evidence type="ECO:0000256" key="13">
    <source>
        <dbReference type="PIRSR" id="PIRSR006247-1"/>
    </source>
</evidence>
<evidence type="ECO:0000313" key="16">
    <source>
        <dbReference type="Proteomes" id="UP000199233"/>
    </source>
</evidence>
<dbReference type="NCBIfam" id="TIGR00933">
    <property type="entry name" value="2a38"/>
    <property type="match status" value="1"/>
</dbReference>
<evidence type="ECO:0000256" key="11">
    <source>
        <dbReference type="ARBA" id="ARBA00023136"/>
    </source>
</evidence>
<keyword evidence="3 12" id="KW-0813">Transport</keyword>
<evidence type="ECO:0000313" key="15">
    <source>
        <dbReference type="EMBL" id="SEQ32439.1"/>
    </source>
</evidence>
<dbReference type="STRING" id="489703.SAMN04488038_105238"/>
<dbReference type="InterPro" id="IPR003445">
    <property type="entry name" value="Cat_transpt"/>
</dbReference>
<evidence type="ECO:0000256" key="2">
    <source>
        <dbReference type="ARBA" id="ARBA00009137"/>
    </source>
</evidence>
<feature type="transmembrane region" description="Helical" evidence="14">
    <location>
        <begin position="247"/>
        <end position="270"/>
    </location>
</feature>
<proteinExistence type="inferred from homology"/>
<dbReference type="GO" id="GO:0046872">
    <property type="term" value="F:metal ion binding"/>
    <property type="evidence" value="ECO:0007669"/>
    <property type="project" value="UniProtKB-KW"/>
</dbReference>
<evidence type="ECO:0000256" key="1">
    <source>
        <dbReference type="ARBA" id="ARBA00004429"/>
    </source>
</evidence>
<feature type="transmembrane region" description="Helical" evidence="14">
    <location>
        <begin position="407"/>
        <end position="432"/>
    </location>
</feature>
<feature type="transmembrane region" description="Helical" evidence="14">
    <location>
        <begin position="471"/>
        <end position="496"/>
    </location>
</feature>
<dbReference type="PANTHER" id="PTHR32024:SF2">
    <property type="entry name" value="TRK SYSTEM POTASSIUM UPTAKE PROTEIN TRKG-RELATED"/>
    <property type="match status" value="1"/>
</dbReference>
<feature type="transmembrane region" description="Helical" evidence="14">
    <location>
        <begin position="83"/>
        <end position="104"/>
    </location>
</feature>
<evidence type="ECO:0000256" key="8">
    <source>
        <dbReference type="ARBA" id="ARBA00022958"/>
    </source>
</evidence>
<reference evidence="15 16" key="1">
    <citation type="submission" date="2016-10" db="EMBL/GenBank/DDBJ databases">
        <authorList>
            <person name="de Groot N.N."/>
        </authorList>
    </citation>
    <scope>NUCLEOTIDE SEQUENCE [LARGE SCALE GENOMIC DNA]</scope>
    <source>
        <strain evidence="15 16">DSM 25927</strain>
    </source>
</reference>
<evidence type="ECO:0000256" key="14">
    <source>
        <dbReference type="SAM" id="Phobius"/>
    </source>
</evidence>
<dbReference type="InterPro" id="IPR004772">
    <property type="entry name" value="TrkH"/>
</dbReference>
<keyword evidence="13" id="KW-0479">Metal-binding</keyword>
<keyword evidence="7 14" id="KW-0812">Transmembrane</keyword>
<feature type="transmembrane region" description="Helical" evidence="14">
    <location>
        <begin position="291"/>
        <end position="311"/>
    </location>
</feature>
<dbReference type="AlphaFoldDB" id="A0A1H9F3K2"/>
<dbReference type="EMBL" id="FOFS01000005">
    <property type="protein sequence ID" value="SEQ32439.1"/>
    <property type="molecule type" value="Genomic_DNA"/>
</dbReference>
<keyword evidence="6 12" id="KW-0633">Potassium transport</keyword>
<evidence type="ECO:0000256" key="9">
    <source>
        <dbReference type="ARBA" id="ARBA00022989"/>
    </source>
</evidence>
<name>A0A1H9F3K2_9GAMM</name>
<evidence type="ECO:0000256" key="7">
    <source>
        <dbReference type="ARBA" id="ARBA00022692"/>
    </source>
</evidence>
<dbReference type="GO" id="GO:0015379">
    <property type="term" value="F:potassium:chloride symporter activity"/>
    <property type="evidence" value="ECO:0007669"/>
    <property type="project" value="InterPro"/>
</dbReference>
<feature type="binding site" evidence="13">
    <location>
        <position position="334"/>
    </location>
    <ligand>
        <name>K(+)</name>
        <dbReference type="ChEBI" id="CHEBI:29103"/>
    </ligand>
</feature>
<feature type="transmembrane region" description="Helical" evidence="14">
    <location>
        <begin position="197"/>
        <end position="215"/>
    </location>
</feature>
<dbReference type="PIRSF" id="PIRSF006247">
    <property type="entry name" value="TrkH"/>
    <property type="match status" value="1"/>
</dbReference>
<comment type="subcellular location">
    <subcellularLocation>
        <location evidence="1 12">Cell inner membrane</location>
        <topology evidence="1 12">Multi-pass membrane protein</topology>
    </subcellularLocation>
</comment>
<evidence type="ECO:0000256" key="5">
    <source>
        <dbReference type="ARBA" id="ARBA00022519"/>
    </source>
</evidence>
<comment type="similarity">
    <text evidence="2 12">Belongs to the TrkH potassium transport family.</text>
</comment>
<comment type="function">
    <text evidence="12">Low-affinity potassium transport system. Interacts with Trk system potassium uptake protein TrkA.</text>
</comment>
<keyword evidence="16" id="KW-1185">Reference proteome</keyword>
<evidence type="ECO:0000256" key="4">
    <source>
        <dbReference type="ARBA" id="ARBA00022475"/>
    </source>
</evidence>
<dbReference type="OrthoDB" id="9810952at2"/>
<keyword evidence="11 12" id="KW-0472">Membrane</keyword>
<dbReference type="GO" id="GO:0005886">
    <property type="term" value="C:plasma membrane"/>
    <property type="evidence" value="ECO:0007669"/>
    <property type="project" value="UniProtKB-SubCell"/>
</dbReference>
<feature type="binding site" evidence="13">
    <location>
        <position position="126"/>
    </location>
    <ligand>
        <name>K(+)</name>
        <dbReference type="ChEBI" id="CHEBI:29103"/>
    </ligand>
</feature>
<organism evidence="15 16">
    <name type="scientific">Solimonas aquatica</name>
    <dbReference type="NCBI Taxonomy" id="489703"/>
    <lineage>
        <taxon>Bacteria</taxon>
        <taxon>Pseudomonadati</taxon>
        <taxon>Pseudomonadota</taxon>
        <taxon>Gammaproteobacteria</taxon>
        <taxon>Nevskiales</taxon>
        <taxon>Nevskiaceae</taxon>
        <taxon>Solimonas</taxon>
    </lineage>
</organism>
<feature type="transmembrane region" description="Helical" evidence="14">
    <location>
        <begin position="23"/>
        <end position="45"/>
    </location>
</feature>
<sequence length="498" mass="53600">MRSAHTASPAGAAKRRFAAVQRIVGLLLMGFSTTMLPPVAVDLFYGENTWPAYLIAAALTLLAGLIIWWPVRNYRGELKVREGFLIVVLFWVVLSAFGAIPLYLTHSAWHSLTDALFESISGLTATGATTVAAGLDLMPHATLYYRSQLHWFGGMGIVVLAVAVLPMLGVGGMQLYRAETPGPMKDTKLTPRITSSARALWTIYVLLTLSCALAYRLLGMSSFDAICHAMSTVSTGGFSTHDASIGYFHSLGIEIAAMLFMLAGASNFALHFLAWEQRSLRLYLRNAEFRAFLLLYLVLGVIVCGLLYAAGTYGSLGESVRKGLFQVIAYGTDAGFATADPSHWPHFLPLLLVLATFMGSCAGSTGGGVKVIRLVLFGKQASREIARLIHPSAELPIKLENKIVPDAVVYAIGGFFSVYIAITLLLSFAMVFTGLDPVTAFSAVAGAINNGGPGLNSVVANVASVSEIGKWILIVAMLMGRLEVFTLLVIFTPSFWRR</sequence>
<dbReference type="PANTHER" id="PTHR32024">
    <property type="entry name" value="TRK SYSTEM POTASSIUM UPTAKE PROTEIN TRKG-RELATED"/>
    <property type="match status" value="1"/>
</dbReference>
<keyword evidence="5 12" id="KW-0997">Cell inner membrane</keyword>
<feature type="transmembrane region" description="Helical" evidence="14">
    <location>
        <begin position="151"/>
        <end position="176"/>
    </location>
</feature>
<dbReference type="Proteomes" id="UP000199233">
    <property type="component" value="Unassembled WGS sequence"/>
</dbReference>
<evidence type="ECO:0000256" key="12">
    <source>
        <dbReference type="PIRNR" id="PIRNR006247"/>
    </source>
</evidence>
<protein>
    <recommendedName>
        <fullName evidence="12">Trk system potassium uptake protein</fullName>
    </recommendedName>
</protein>
<dbReference type="Pfam" id="PF02386">
    <property type="entry name" value="TrkH"/>
    <property type="match status" value="1"/>
</dbReference>
<keyword evidence="4 12" id="KW-1003">Cell membrane</keyword>
<accession>A0A1H9F3K2</accession>
<evidence type="ECO:0000256" key="6">
    <source>
        <dbReference type="ARBA" id="ARBA00022538"/>
    </source>
</evidence>
<keyword evidence="10 12" id="KW-0406">Ion transport</keyword>
<evidence type="ECO:0000256" key="3">
    <source>
        <dbReference type="ARBA" id="ARBA00022448"/>
    </source>
</evidence>
<evidence type="ECO:0000256" key="10">
    <source>
        <dbReference type="ARBA" id="ARBA00023065"/>
    </source>
</evidence>